<evidence type="ECO:0000256" key="1">
    <source>
        <dbReference type="SAM" id="MobiDB-lite"/>
    </source>
</evidence>
<feature type="domain" description="Vacuolar sorting protein Vps3844 C-terminal" evidence="4">
    <location>
        <begin position="261"/>
        <end position="365"/>
    </location>
</feature>
<accession>A0A4Q4T316</accession>
<dbReference type="PANTHER" id="PTHR36853:SF1">
    <property type="entry name" value="DUF3844 DOMAIN-CONTAINING PROTEIN"/>
    <property type="match status" value="1"/>
</dbReference>
<feature type="signal peptide" evidence="3">
    <location>
        <begin position="1"/>
        <end position="19"/>
    </location>
</feature>
<sequence>MMRLSHSFFLPVLAGVASAGSSEPVNAEAYILRQSTTTTSSAPSIPNELAQAILLQRLSTPEHPSLLGQLPSSEAEIVDYVNQLGKPTRPLFTETGVDEPKQLVIAFSGITDESRKALQAATSSVDLSFTSPHLSSLPIEDQRNCAFLHAIDPKNAKCWDGRTTQYLHYDAAEDAKVITKLGSSLANLKSRAVNGEMETVILLLAPTSAGSEDLRRRQTTQEQVMREDDADPVSSTSADDDASSSKPAFSFAASSTVIPSCFTSYDACMSGTSNCSGHGDCGDRFAASAKGNSCFVCRCLQTTEKDSEGRESIYHWGGAACQKMDISTPFWLFVGVTIALVGTIAFAVGLLFSVGEEQLPGVIGAGVSRGSK</sequence>
<evidence type="ECO:0000313" key="5">
    <source>
        <dbReference type="EMBL" id="RYO98081.1"/>
    </source>
</evidence>
<dbReference type="PANTHER" id="PTHR36853">
    <property type="entry name" value="EXPRESSED PROTEIN"/>
    <property type="match status" value="1"/>
</dbReference>
<dbReference type="EMBL" id="QJNU01000476">
    <property type="protein sequence ID" value="RYO98081.1"/>
    <property type="molecule type" value="Genomic_DNA"/>
</dbReference>
<gene>
    <name evidence="5" type="ORF">DL764_007211</name>
</gene>
<keyword evidence="2" id="KW-1133">Transmembrane helix</keyword>
<keyword evidence="2" id="KW-0812">Transmembrane</keyword>
<reference evidence="5 6" key="1">
    <citation type="submission" date="2018-06" db="EMBL/GenBank/DDBJ databases">
        <title>Complete Genomes of Monosporascus.</title>
        <authorList>
            <person name="Robinson A.J."/>
            <person name="Natvig D.O."/>
        </authorList>
    </citation>
    <scope>NUCLEOTIDE SEQUENCE [LARGE SCALE GENOMIC DNA]</scope>
    <source>
        <strain evidence="5 6">CBS 110550</strain>
    </source>
</reference>
<feature type="chain" id="PRO_5020373581" description="Vacuolar sorting protein Vps3844 C-terminal domain-containing protein" evidence="3">
    <location>
        <begin position="20"/>
        <end position="372"/>
    </location>
</feature>
<evidence type="ECO:0000256" key="3">
    <source>
        <dbReference type="SAM" id="SignalP"/>
    </source>
</evidence>
<proteinExistence type="predicted"/>
<dbReference type="Proteomes" id="UP000293360">
    <property type="component" value="Unassembled WGS sequence"/>
</dbReference>
<protein>
    <recommendedName>
        <fullName evidence="4">Vacuolar sorting protein Vps3844 C-terminal domain-containing protein</fullName>
    </recommendedName>
</protein>
<comment type="caution">
    <text evidence="5">The sequence shown here is derived from an EMBL/GenBank/DDBJ whole genome shotgun (WGS) entry which is preliminary data.</text>
</comment>
<feature type="region of interest" description="Disordered" evidence="1">
    <location>
        <begin position="212"/>
        <end position="246"/>
    </location>
</feature>
<feature type="transmembrane region" description="Helical" evidence="2">
    <location>
        <begin position="330"/>
        <end position="352"/>
    </location>
</feature>
<evidence type="ECO:0000259" key="4">
    <source>
        <dbReference type="Pfam" id="PF12955"/>
    </source>
</evidence>
<dbReference type="InterPro" id="IPR053065">
    <property type="entry name" value="Archenteron_Induction-Rel"/>
</dbReference>
<dbReference type="OrthoDB" id="5583277at2759"/>
<evidence type="ECO:0000256" key="2">
    <source>
        <dbReference type="SAM" id="Phobius"/>
    </source>
</evidence>
<keyword evidence="6" id="KW-1185">Reference proteome</keyword>
<keyword evidence="2" id="KW-0472">Membrane</keyword>
<evidence type="ECO:0000313" key="6">
    <source>
        <dbReference type="Proteomes" id="UP000293360"/>
    </source>
</evidence>
<dbReference type="InterPro" id="IPR024382">
    <property type="entry name" value="Vps3844_C"/>
</dbReference>
<organism evidence="5 6">
    <name type="scientific">Monosporascus ibericus</name>
    <dbReference type="NCBI Taxonomy" id="155417"/>
    <lineage>
        <taxon>Eukaryota</taxon>
        <taxon>Fungi</taxon>
        <taxon>Dikarya</taxon>
        <taxon>Ascomycota</taxon>
        <taxon>Pezizomycotina</taxon>
        <taxon>Sordariomycetes</taxon>
        <taxon>Xylariomycetidae</taxon>
        <taxon>Xylariales</taxon>
        <taxon>Xylariales incertae sedis</taxon>
        <taxon>Monosporascus</taxon>
    </lineage>
</organism>
<name>A0A4Q4T316_9PEZI</name>
<dbReference type="AlphaFoldDB" id="A0A4Q4T316"/>
<dbReference type="Pfam" id="PF12955">
    <property type="entry name" value="Vps3844_C"/>
    <property type="match status" value="1"/>
</dbReference>
<dbReference type="GO" id="GO:0005783">
    <property type="term" value="C:endoplasmic reticulum"/>
    <property type="evidence" value="ECO:0007669"/>
    <property type="project" value="TreeGrafter"/>
</dbReference>
<keyword evidence="3" id="KW-0732">Signal</keyword>